<dbReference type="EMBL" id="LXWW01000045">
    <property type="protein sequence ID" value="OAO17117.1"/>
    <property type="molecule type" value="Genomic_DNA"/>
</dbReference>
<organism evidence="2 3">
    <name type="scientific">Blastocystis sp. subtype 1 (strain ATCC 50177 / NandII)</name>
    <dbReference type="NCBI Taxonomy" id="478820"/>
    <lineage>
        <taxon>Eukaryota</taxon>
        <taxon>Sar</taxon>
        <taxon>Stramenopiles</taxon>
        <taxon>Bigyra</taxon>
        <taxon>Opalozoa</taxon>
        <taxon>Opalinata</taxon>
        <taxon>Blastocystidae</taxon>
        <taxon>Blastocystis</taxon>
    </lineage>
</organism>
<accession>A0A196SLN5</accession>
<reference evidence="2 3" key="1">
    <citation type="submission" date="2016-05" db="EMBL/GenBank/DDBJ databases">
        <title>Nuclear genome of Blastocystis sp. subtype 1 NandII.</title>
        <authorList>
            <person name="Gentekaki E."/>
            <person name="Curtis B."/>
            <person name="Stairs C."/>
            <person name="Eme L."/>
            <person name="Herman E."/>
            <person name="Klimes V."/>
            <person name="Arias M.C."/>
            <person name="Elias M."/>
            <person name="Hilliou F."/>
            <person name="Klute M."/>
            <person name="Malik S.-B."/>
            <person name="Pightling A."/>
            <person name="Rachubinski R."/>
            <person name="Salas D."/>
            <person name="Schlacht A."/>
            <person name="Suga H."/>
            <person name="Archibald J."/>
            <person name="Ball S.G."/>
            <person name="Clark G."/>
            <person name="Dacks J."/>
            <person name="Van Der Giezen M."/>
            <person name="Tsaousis A."/>
            <person name="Roger A."/>
        </authorList>
    </citation>
    <scope>NUCLEOTIDE SEQUENCE [LARGE SCALE GENOMIC DNA]</scope>
    <source>
        <strain evidence="3">ATCC 50177 / NandII</strain>
    </source>
</reference>
<feature type="region of interest" description="Disordered" evidence="1">
    <location>
        <begin position="68"/>
        <end position="89"/>
    </location>
</feature>
<sequence length="108" mass="12333">MLHKVNDVKWTSEKAKAAMPLIIKQWNDLDIENDPDPIKIIKQCKLILKGMLVILKLDYDANVNGSEEMKGQAQKSIEDDDETGMDALSDAETDKKLMKEIIELLEKY</sequence>
<dbReference type="Proteomes" id="UP000078348">
    <property type="component" value="Unassembled WGS sequence"/>
</dbReference>
<evidence type="ECO:0000313" key="2">
    <source>
        <dbReference type="EMBL" id="OAO17117.1"/>
    </source>
</evidence>
<name>A0A196SLN5_BLAHN</name>
<comment type="caution">
    <text evidence="2">The sequence shown here is derived from an EMBL/GenBank/DDBJ whole genome shotgun (WGS) entry which is preliminary data.</text>
</comment>
<dbReference type="AlphaFoldDB" id="A0A196SLN5"/>
<protein>
    <submittedName>
        <fullName evidence="2">Uncharacterized protein</fullName>
    </submittedName>
</protein>
<proteinExistence type="predicted"/>
<evidence type="ECO:0000313" key="3">
    <source>
        <dbReference type="Proteomes" id="UP000078348"/>
    </source>
</evidence>
<keyword evidence="3" id="KW-1185">Reference proteome</keyword>
<evidence type="ECO:0000256" key="1">
    <source>
        <dbReference type="SAM" id="MobiDB-lite"/>
    </source>
</evidence>
<gene>
    <name evidence="2" type="ORF">AV274_1143</name>
</gene>